<gene>
    <name evidence="1" type="ORF">GLOINDRAFT_26853</name>
</gene>
<evidence type="ECO:0000313" key="1">
    <source>
        <dbReference type="EMBL" id="ESA12691.1"/>
    </source>
</evidence>
<protein>
    <submittedName>
        <fullName evidence="1">Uncharacterized protein</fullName>
    </submittedName>
</protein>
<dbReference type="EMBL" id="KI284672">
    <property type="protein sequence ID" value="ESA12691.1"/>
    <property type="molecule type" value="Genomic_DNA"/>
</dbReference>
<name>U9UAP7_RHIID</name>
<organism evidence="1">
    <name type="scientific">Rhizophagus irregularis (strain DAOM 181602 / DAOM 197198 / MUCL 43194)</name>
    <name type="common">Arbuscular mycorrhizal fungus</name>
    <name type="synonym">Glomus intraradices</name>
    <dbReference type="NCBI Taxonomy" id="747089"/>
    <lineage>
        <taxon>Eukaryota</taxon>
        <taxon>Fungi</taxon>
        <taxon>Fungi incertae sedis</taxon>
        <taxon>Mucoromycota</taxon>
        <taxon>Glomeromycotina</taxon>
        <taxon>Glomeromycetes</taxon>
        <taxon>Glomerales</taxon>
        <taxon>Glomeraceae</taxon>
        <taxon>Rhizophagus</taxon>
    </lineage>
</organism>
<dbReference type="HOGENOM" id="CLU_2961967_0_0_1"/>
<accession>U9UAP7</accession>
<proteinExistence type="predicted"/>
<reference evidence="1" key="1">
    <citation type="submission" date="2013-07" db="EMBL/GenBank/DDBJ databases">
        <title>The genome of an arbuscular mycorrhizal fungus provides insights into the evolution of the oldest plant symbiosis.</title>
        <authorList>
            <consortium name="DOE Joint Genome Institute"/>
            <person name="Tisserant E."/>
            <person name="Malbreil M."/>
            <person name="Kuo A."/>
            <person name="Kohler A."/>
            <person name="Symeonidi A."/>
            <person name="Balestrini R."/>
            <person name="Charron P."/>
            <person name="Duensing N."/>
            <person name="Frei-dit-Frey N."/>
            <person name="Gianinazzi-Pearson V."/>
            <person name="Gilbert B."/>
            <person name="Handa Y."/>
            <person name="Hijri M."/>
            <person name="Kaul R."/>
            <person name="Kawaguchi M."/>
            <person name="Krajinski F."/>
            <person name="Lammers P."/>
            <person name="Lapierre D."/>
            <person name="Masclaux F.G."/>
            <person name="Murat C."/>
            <person name="Morin E."/>
            <person name="Ndikumana S."/>
            <person name="Pagni M."/>
            <person name="Petitpierre D."/>
            <person name="Requena N."/>
            <person name="Rosikiewicz P."/>
            <person name="Riley R."/>
            <person name="Saito K."/>
            <person name="San Clemente H."/>
            <person name="Shapiro H."/>
            <person name="van Tuinen D."/>
            <person name="Becard G."/>
            <person name="Bonfante P."/>
            <person name="Paszkowski U."/>
            <person name="Shachar-Hill Y."/>
            <person name="Young J.P."/>
            <person name="Sanders I.R."/>
            <person name="Henrissat B."/>
            <person name="Rensing S.A."/>
            <person name="Grigoriev I.V."/>
            <person name="Corradi N."/>
            <person name="Roux C."/>
            <person name="Martin F."/>
        </authorList>
    </citation>
    <scope>NUCLEOTIDE SEQUENCE</scope>
    <source>
        <strain evidence="1">DAOM 197198</strain>
    </source>
</reference>
<sequence length="59" mass="6714">MLLKELTEATTVHSISRCELMVDDSLESSTQHFGSSVFVWRDTLTELVSDTLTQKPREN</sequence>
<dbReference type="AlphaFoldDB" id="U9UAP7"/>